<dbReference type="Pfam" id="PF13561">
    <property type="entry name" value="adh_short_C2"/>
    <property type="match status" value="1"/>
</dbReference>
<dbReference type="GO" id="GO:0016616">
    <property type="term" value="F:oxidoreductase activity, acting on the CH-OH group of donors, NAD or NADP as acceptor"/>
    <property type="evidence" value="ECO:0007669"/>
    <property type="project" value="TreeGrafter"/>
</dbReference>
<gene>
    <name evidence="3" type="ORF">A3F84_08990</name>
</gene>
<proteinExistence type="inferred from homology"/>
<dbReference type="PROSITE" id="PS00061">
    <property type="entry name" value="ADH_SHORT"/>
    <property type="match status" value="1"/>
</dbReference>
<dbReference type="FunFam" id="3.40.50.720:FF:000084">
    <property type="entry name" value="Short-chain dehydrogenase reductase"/>
    <property type="match status" value="1"/>
</dbReference>
<comment type="caution">
    <text evidence="3">The sequence shown here is derived from an EMBL/GenBank/DDBJ whole genome shotgun (WGS) entry which is preliminary data.</text>
</comment>
<dbReference type="NCBIfam" id="NF005559">
    <property type="entry name" value="PRK07231.1"/>
    <property type="match status" value="1"/>
</dbReference>
<keyword evidence="2" id="KW-0560">Oxidoreductase</keyword>
<comment type="similarity">
    <text evidence="1">Belongs to the short-chain dehydrogenases/reductases (SDR) family.</text>
</comment>
<evidence type="ECO:0000313" key="4">
    <source>
        <dbReference type="Proteomes" id="UP000178606"/>
    </source>
</evidence>
<name>A0A1F6C7F4_HANXR</name>
<dbReference type="InterPro" id="IPR002347">
    <property type="entry name" value="SDR_fam"/>
</dbReference>
<dbReference type="PANTHER" id="PTHR42760:SF5">
    <property type="entry name" value="2-DEHYDRO-3-DEOXY-D-GLUCONATE 5-DEHYDROGENASE"/>
    <property type="match status" value="1"/>
</dbReference>
<dbReference type="PRINTS" id="PR00081">
    <property type="entry name" value="GDHRDH"/>
</dbReference>
<dbReference type="Proteomes" id="UP000178606">
    <property type="component" value="Unassembled WGS sequence"/>
</dbReference>
<dbReference type="InterPro" id="IPR036291">
    <property type="entry name" value="NAD(P)-bd_dom_sf"/>
</dbReference>
<accession>A0A1F6C7F4</accession>
<dbReference type="SUPFAM" id="SSF51735">
    <property type="entry name" value="NAD(P)-binding Rossmann-fold domains"/>
    <property type="match status" value="1"/>
</dbReference>
<sequence>MILDKFSLKGRVGIVTGASRGIGHGIAMGLAEAGADLVLVGRAPETIERAAKDVAGVGRKALAVVGDTSKEEDARRAVDETLKAFGKVDILVNAAGVTSRAAAEEFPVAEWDRVMGVNLRGAYLMSVAAGREMIKQRSGKVIHIASMGSYIGIPNASAYVASKGGVSQYTKNLAVEWAKYNIQVNAIAPGYIETDMTRPLKQNPERNEWVLMRTPAKRWGQPEDLAGAAVFLASAASDFITGHILDVDGGFMAG</sequence>
<evidence type="ECO:0000313" key="3">
    <source>
        <dbReference type="EMBL" id="OGG45058.1"/>
    </source>
</evidence>
<evidence type="ECO:0000256" key="1">
    <source>
        <dbReference type="ARBA" id="ARBA00006484"/>
    </source>
</evidence>
<evidence type="ECO:0000256" key="2">
    <source>
        <dbReference type="ARBA" id="ARBA00023002"/>
    </source>
</evidence>
<dbReference type="PRINTS" id="PR00080">
    <property type="entry name" value="SDRFAMILY"/>
</dbReference>
<dbReference type="InterPro" id="IPR020904">
    <property type="entry name" value="Sc_DH/Rdtase_CS"/>
</dbReference>
<dbReference type="AlphaFoldDB" id="A0A1F6C7F4"/>
<dbReference type="PANTHER" id="PTHR42760">
    <property type="entry name" value="SHORT-CHAIN DEHYDROGENASES/REDUCTASES FAMILY MEMBER"/>
    <property type="match status" value="1"/>
</dbReference>
<organism evidence="3 4">
    <name type="scientific">Handelsmanbacteria sp. (strain RIFCSPLOWO2_12_FULL_64_10)</name>
    <dbReference type="NCBI Taxonomy" id="1817868"/>
    <lineage>
        <taxon>Bacteria</taxon>
        <taxon>Candidatus Handelsmaniibacteriota</taxon>
    </lineage>
</organism>
<reference evidence="3 4" key="1">
    <citation type="journal article" date="2016" name="Nat. Commun.">
        <title>Thousands of microbial genomes shed light on interconnected biogeochemical processes in an aquifer system.</title>
        <authorList>
            <person name="Anantharaman K."/>
            <person name="Brown C.T."/>
            <person name="Hug L.A."/>
            <person name="Sharon I."/>
            <person name="Castelle C.J."/>
            <person name="Probst A.J."/>
            <person name="Thomas B.C."/>
            <person name="Singh A."/>
            <person name="Wilkins M.J."/>
            <person name="Karaoz U."/>
            <person name="Brodie E.L."/>
            <person name="Williams K.H."/>
            <person name="Hubbard S.S."/>
            <person name="Banfield J.F."/>
        </authorList>
    </citation>
    <scope>NUCLEOTIDE SEQUENCE [LARGE SCALE GENOMIC DNA]</scope>
    <source>
        <strain evidence="4">RIFCSPLOWO2_12_FULL_64_10</strain>
    </source>
</reference>
<dbReference type="Gene3D" id="3.40.50.720">
    <property type="entry name" value="NAD(P)-binding Rossmann-like Domain"/>
    <property type="match status" value="1"/>
</dbReference>
<protein>
    <submittedName>
        <fullName evidence="3">2-deoxy-D-gluconate 3-dehydrogenase</fullName>
    </submittedName>
</protein>
<dbReference type="EMBL" id="MFKF01000389">
    <property type="protein sequence ID" value="OGG45058.1"/>
    <property type="molecule type" value="Genomic_DNA"/>
</dbReference>